<dbReference type="GO" id="GO:0032481">
    <property type="term" value="P:positive regulation of type I interferon production"/>
    <property type="evidence" value="ECO:0007669"/>
    <property type="project" value="TreeGrafter"/>
</dbReference>
<evidence type="ECO:0000256" key="1">
    <source>
        <dbReference type="ARBA" id="ARBA00008307"/>
    </source>
</evidence>
<feature type="domain" description="Mab-21-like HhH/H2TH-like" evidence="3">
    <location>
        <begin position="238"/>
        <end position="339"/>
    </location>
</feature>
<comment type="caution">
    <text evidence="4">The sequence shown here is derived from an EMBL/GenBank/DDBJ whole genome shotgun (WGS) entry which is preliminary data.</text>
</comment>
<dbReference type="Gene3D" id="1.10.1410.40">
    <property type="match status" value="1"/>
</dbReference>
<sequence length="351" mass="40050">MTAKSDSSGIINDIVETIVKHMKEKSEYFRAVAKVPTGSYYEKVKISKPDEFDVMLAVRAERVILQEFDSEGAFYSVALKRTPREDPLRCFLQKDNTISASEMLSEFREHVKKAVESFPDVKVERKKAGCPAVTLLIKQKDMEIGLDIVLSLEVHSSWPEFTTGGLKIETWLGTKVKQKFKGRPFYLVPKYAGKGNEERDGVCAKDAWRISFSHVEKDILTNHGQAKTCCEATGTKCCRKPCLKLLKHLLHQLKEKHPKQLSRFFSYLCKTTLLHACASRVCDSDWPMDRLNDCFQQLLADFQGHLRRAHLPNFFIPTQNLLGSAFDRKSLEFLVNCIESERSSGFPIFTQ</sequence>
<dbReference type="GO" id="GO:0006974">
    <property type="term" value="P:DNA damage response"/>
    <property type="evidence" value="ECO:0007669"/>
    <property type="project" value="TreeGrafter"/>
</dbReference>
<protein>
    <recommendedName>
        <fullName evidence="6">Cyclic GMP-AMP synthase</fullName>
    </recommendedName>
</protein>
<feature type="domain" description="Mab-21-like nucleotidyltransferase" evidence="2">
    <location>
        <begin position="40"/>
        <end position="222"/>
    </location>
</feature>
<dbReference type="SMART" id="SM01265">
    <property type="entry name" value="Mab-21"/>
    <property type="match status" value="1"/>
</dbReference>
<dbReference type="GO" id="GO:0003682">
    <property type="term" value="F:chromatin binding"/>
    <property type="evidence" value="ECO:0007669"/>
    <property type="project" value="TreeGrafter"/>
</dbReference>
<dbReference type="InterPro" id="IPR024810">
    <property type="entry name" value="MAB21L/cGLR"/>
</dbReference>
<dbReference type="GO" id="GO:0003690">
    <property type="term" value="F:double-stranded DNA binding"/>
    <property type="evidence" value="ECO:0007669"/>
    <property type="project" value="TreeGrafter"/>
</dbReference>
<keyword evidence="5" id="KW-1185">Reference proteome</keyword>
<reference evidence="4" key="1">
    <citation type="submission" date="2021-01" db="EMBL/GenBank/DDBJ databases">
        <title>A chromosome-scale assembly of European eel, Anguilla anguilla.</title>
        <authorList>
            <person name="Henkel C."/>
            <person name="Jong-Raadsen S.A."/>
            <person name="Dufour S."/>
            <person name="Weltzien F.-A."/>
            <person name="Palstra A.P."/>
            <person name="Pelster B."/>
            <person name="Spaink H.P."/>
            <person name="Van Den Thillart G.E."/>
            <person name="Jansen H."/>
            <person name="Zahm M."/>
            <person name="Klopp C."/>
            <person name="Cedric C."/>
            <person name="Louis A."/>
            <person name="Berthelot C."/>
            <person name="Parey E."/>
            <person name="Roest Crollius H."/>
            <person name="Montfort J."/>
            <person name="Robinson-Rechavi M."/>
            <person name="Bucao C."/>
            <person name="Bouchez O."/>
            <person name="Gislard M."/>
            <person name="Lluch J."/>
            <person name="Milhes M."/>
            <person name="Lampietro C."/>
            <person name="Lopez Roques C."/>
            <person name="Donnadieu C."/>
            <person name="Braasch I."/>
            <person name="Desvignes T."/>
            <person name="Postlethwait J."/>
            <person name="Bobe J."/>
            <person name="Guiguen Y."/>
            <person name="Dirks R."/>
        </authorList>
    </citation>
    <scope>NUCLEOTIDE SEQUENCE</scope>
    <source>
        <strain evidence="4">Tag_6206</strain>
        <tissue evidence="4">Liver</tissue>
    </source>
</reference>
<dbReference type="GO" id="GO:0071360">
    <property type="term" value="P:cellular response to exogenous dsRNA"/>
    <property type="evidence" value="ECO:0007669"/>
    <property type="project" value="TreeGrafter"/>
</dbReference>
<dbReference type="Proteomes" id="UP001044222">
    <property type="component" value="Chromosome 18"/>
</dbReference>
<proteinExistence type="inferred from homology"/>
<dbReference type="GO" id="GO:2000042">
    <property type="term" value="P:negative regulation of double-strand break repair via homologous recombination"/>
    <property type="evidence" value="ECO:0007669"/>
    <property type="project" value="TreeGrafter"/>
</dbReference>
<dbReference type="Pfam" id="PF03281">
    <property type="entry name" value="Mab-21"/>
    <property type="match status" value="1"/>
</dbReference>
<evidence type="ECO:0000313" key="4">
    <source>
        <dbReference type="EMBL" id="KAG5830954.1"/>
    </source>
</evidence>
<dbReference type="Gene3D" id="3.30.460.90">
    <property type="match status" value="1"/>
</dbReference>
<dbReference type="AlphaFoldDB" id="A0A9D3RI06"/>
<dbReference type="GO" id="GO:0002218">
    <property type="term" value="P:activation of innate immune response"/>
    <property type="evidence" value="ECO:0007669"/>
    <property type="project" value="TreeGrafter"/>
</dbReference>
<dbReference type="EMBL" id="JAFIRN010000018">
    <property type="protein sequence ID" value="KAG5830954.1"/>
    <property type="molecule type" value="Genomic_DNA"/>
</dbReference>
<dbReference type="Pfam" id="PF20266">
    <property type="entry name" value="Mab-21_C"/>
    <property type="match status" value="1"/>
</dbReference>
<evidence type="ECO:0008006" key="6">
    <source>
        <dbReference type="Google" id="ProtNLM"/>
    </source>
</evidence>
<dbReference type="GO" id="GO:0038001">
    <property type="term" value="P:paracrine signaling"/>
    <property type="evidence" value="ECO:0007669"/>
    <property type="project" value="TreeGrafter"/>
</dbReference>
<dbReference type="GO" id="GO:0005634">
    <property type="term" value="C:nucleus"/>
    <property type="evidence" value="ECO:0007669"/>
    <property type="project" value="TreeGrafter"/>
</dbReference>
<evidence type="ECO:0000313" key="5">
    <source>
        <dbReference type="Proteomes" id="UP001044222"/>
    </source>
</evidence>
<dbReference type="PANTHER" id="PTHR10656:SF35">
    <property type="entry name" value="CYCLIC GMP-AMP SYNTHASE"/>
    <property type="match status" value="1"/>
</dbReference>
<dbReference type="GO" id="GO:0005829">
    <property type="term" value="C:cytosol"/>
    <property type="evidence" value="ECO:0007669"/>
    <property type="project" value="TreeGrafter"/>
</dbReference>
<organism evidence="4 5">
    <name type="scientific">Anguilla anguilla</name>
    <name type="common">European freshwater eel</name>
    <name type="synonym">Muraena anguilla</name>
    <dbReference type="NCBI Taxonomy" id="7936"/>
    <lineage>
        <taxon>Eukaryota</taxon>
        <taxon>Metazoa</taxon>
        <taxon>Chordata</taxon>
        <taxon>Craniata</taxon>
        <taxon>Vertebrata</taxon>
        <taxon>Euteleostomi</taxon>
        <taxon>Actinopterygii</taxon>
        <taxon>Neopterygii</taxon>
        <taxon>Teleostei</taxon>
        <taxon>Anguilliformes</taxon>
        <taxon>Anguillidae</taxon>
        <taxon>Anguilla</taxon>
    </lineage>
</organism>
<gene>
    <name evidence="4" type="ORF">ANANG_G00298740</name>
</gene>
<dbReference type="InterPro" id="IPR046903">
    <property type="entry name" value="Mab-21-like_nuc_Trfase"/>
</dbReference>
<evidence type="ECO:0000259" key="2">
    <source>
        <dbReference type="Pfam" id="PF03281"/>
    </source>
</evidence>
<dbReference type="FunFam" id="1.10.1410.40:FF:000007">
    <property type="entry name" value="Cyclic GMP-AMP synthase"/>
    <property type="match status" value="1"/>
</dbReference>
<accession>A0A9D3RI06</accession>
<dbReference type="PANTHER" id="PTHR10656">
    <property type="entry name" value="CELL FATE DETERMINING PROTEIN MAB21-RELATED"/>
    <property type="match status" value="1"/>
</dbReference>
<dbReference type="GO" id="GO:0061501">
    <property type="term" value="F:2',3'-cyclic GMP-AMP synthase activity"/>
    <property type="evidence" value="ECO:0007669"/>
    <property type="project" value="TreeGrafter"/>
</dbReference>
<dbReference type="InterPro" id="IPR046906">
    <property type="entry name" value="Mab-21_HhH/H2TH-like"/>
</dbReference>
<name>A0A9D3RI06_ANGAN</name>
<dbReference type="GO" id="GO:0002230">
    <property type="term" value="P:positive regulation of defense response to virus by host"/>
    <property type="evidence" value="ECO:0007669"/>
    <property type="project" value="TreeGrafter"/>
</dbReference>
<comment type="similarity">
    <text evidence="1">Belongs to the mab-21 family.</text>
</comment>
<dbReference type="GO" id="GO:0035861">
    <property type="term" value="C:site of double-strand break"/>
    <property type="evidence" value="ECO:0007669"/>
    <property type="project" value="TreeGrafter"/>
</dbReference>
<evidence type="ECO:0000259" key="3">
    <source>
        <dbReference type="Pfam" id="PF20266"/>
    </source>
</evidence>